<dbReference type="Pfam" id="PF05552">
    <property type="entry name" value="MS_channel_1st_1"/>
    <property type="match status" value="1"/>
</dbReference>
<dbReference type="Gene3D" id="1.10.287.1260">
    <property type="match status" value="1"/>
</dbReference>
<dbReference type="PANTHER" id="PTHR30221:SF1">
    <property type="entry name" value="SMALL-CONDUCTANCE MECHANOSENSITIVE CHANNEL"/>
    <property type="match status" value="1"/>
</dbReference>
<sequence length="299" mass="31895">MVPPGQTEDFAYTQPLIPYPSPKADLAAMNQITTYAQQFQTLLVLYLPRVFMALLALVIGWWVIGRVSRLITVSTARLDVSLRSFLTSLVNIVLKVLLLISVAGMVGFETTSFVAILGAAGLAVGLALQGTLANFAGGVLILIFKPYVVGDVIESQGKTGEVREIQIFNTILVNPQGDTIILPNGATSNNVIVNKTAQNRALVEIPAEIDGANELAAVRAWAVPLMLADAQVLPDPAPEVVVTALKPGGMSVAFRAYTRAGQSIPAYGRLIEQLQRALAQQGVKGPVPVSHTYTRVLPD</sequence>
<comment type="caution">
    <text evidence="10">The sequence shown here is derived from an EMBL/GenBank/DDBJ whole genome shotgun (WGS) entry which is preliminary data.</text>
</comment>
<gene>
    <name evidence="10" type="ORF">GCM10022406_06160</name>
</gene>
<evidence type="ECO:0000256" key="1">
    <source>
        <dbReference type="ARBA" id="ARBA00004651"/>
    </source>
</evidence>
<feature type="domain" description="Mechanosensitive ion channel transmembrane helices 2/3" evidence="9">
    <location>
        <begin position="89"/>
        <end position="129"/>
    </location>
</feature>
<feature type="domain" description="Mechanosensitive ion channel MscS" evidence="8">
    <location>
        <begin position="131"/>
        <end position="195"/>
    </location>
</feature>
<dbReference type="Pfam" id="PF00924">
    <property type="entry name" value="MS_channel_2nd"/>
    <property type="match status" value="1"/>
</dbReference>
<dbReference type="Proteomes" id="UP001499909">
    <property type="component" value="Unassembled WGS sequence"/>
</dbReference>
<evidence type="ECO:0000313" key="10">
    <source>
        <dbReference type="EMBL" id="GAA3922807.1"/>
    </source>
</evidence>
<accession>A0ABP7MKB0</accession>
<comment type="similarity">
    <text evidence="2">Belongs to the MscS (TC 1.A.23) family.</text>
</comment>
<comment type="subcellular location">
    <subcellularLocation>
        <location evidence="1">Cell membrane</location>
        <topology evidence="1">Multi-pass membrane protein</topology>
    </subcellularLocation>
</comment>
<dbReference type="InterPro" id="IPR011014">
    <property type="entry name" value="MscS_channel_TM-2"/>
</dbReference>
<reference evidence="11" key="1">
    <citation type="journal article" date="2019" name="Int. J. Syst. Evol. Microbiol.">
        <title>The Global Catalogue of Microorganisms (GCM) 10K type strain sequencing project: providing services to taxonomists for standard genome sequencing and annotation.</title>
        <authorList>
            <consortium name="The Broad Institute Genomics Platform"/>
            <consortium name="The Broad Institute Genome Sequencing Center for Infectious Disease"/>
            <person name="Wu L."/>
            <person name="Ma J."/>
        </authorList>
    </citation>
    <scope>NUCLEOTIDE SEQUENCE [LARGE SCALE GENOMIC DNA]</scope>
    <source>
        <strain evidence="11">JCM 17214</strain>
    </source>
</reference>
<feature type="transmembrane region" description="Helical" evidence="7">
    <location>
        <begin position="85"/>
        <end position="108"/>
    </location>
</feature>
<keyword evidence="6 7" id="KW-0472">Membrane</keyword>
<evidence type="ECO:0000256" key="6">
    <source>
        <dbReference type="ARBA" id="ARBA00023136"/>
    </source>
</evidence>
<feature type="transmembrane region" description="Helical" evidence="7">
    <location>
        <begin position="114"/>
        <end position="144"/>
    </location>
</feature>
<dbReference type="InterPro" id="IPR023408">
    <property type="entry name" value="MscS_beta-dom_sf"/>
</dbReference>
<dbReference type="InterPro" id="IPR011066">
    <property type="entry name" value="MscS_channel_C_sf"/>
</dbReference>
<keyword evidence="3" id="KW-1003">Cell membrane</keyword>
<dbReference type="InterPro" id="IPR049142">
    <property type="entry name" value="MS_channel_1st"/>
</dbReference>
<keyword evidence="11" id="KW-1185">Reference proteome</keyword>
<evidence type="ECO:0000256" key="5">
    <source>
        <dbReference type="ARBA" id="ARBA00022989"/>
    </source>
</evidence>
<dbReference type="InterPro" id="IPR045275">
    <property type="entry name" value="MscS_archaea/bacteria_type"/>
</dbReference>
<evidence type="ECO:0000256" key="4">
    <source>
        <dbReference type="ARBA" id="ARBA00022692"/>
    </source>
</evidence>
<dbReference type="EMBL" id="BAABDH010000013">
    <property type="protein sequence ID" value="GAA3922807.1"/>
    <property type="molecule type" value="Genomic_DNA"/>
</dbReference>
<organism evidence="10 11">
    <name type="scientific">Hymenobacter algoricola</name>
    <dbReference type="NCBI Taxonomy" id="486267"/>
    <lineage>
        <taxon>Bacteria</taxon>
        <taxon>Pseudomonadati</taxon>
        <taxon>Bacteroidota</taxon>
        <taxon>Cytophagia</taxon>
        <taxon>Cytophagales</taxon>
        <taxon>Hymenobacteraceae</taxon>
        <taxon>Hymenobacter</taxon>
    </lineage>
</organism>
<evidence type="ECO:0000313" key="11">
    <source>
        <dbReference type="Proteomes" id="UP001499909"/>
    </source>
</evidence>
<evidence type="ECO:0000259" key="8">
    <source>
        <dbReference type="Pfam" id="PF00924"/>
    </source>
</evidence>
<keyword evidence="5 7" id="KW-1133">Transmembrane helix</keyword>
<dbReference type="InterPro" id="IPR008910">
    <property type="entry name" value="MSC_TM_helix"/>
</dbReference>
<name>A0ABP7MKB0_9BACT</name>
<dbReference type="Gene3D" id="2.30.30.60">
    <property type="match status" value="1"/>
</dbReference>
<keyword evidence="4 7" id="KW-0812">Transmembrane</keyword>
<protein>
    <submittedName>
        <fullName evidence="10">Mechanosensitive ion channel family protein</fullName>
    </submittedName>
</protein>
<evidence type="ECO:0000259" key="9">
    <source>
        <dbReference type="Pfam" id="PF21088"/>
    </source>
</evidence>
<dbReference type="InterPro" id="IPR006685">
    <property type="entry name" value="MscS_channel_2nd"/>
</dbReference>
<evidence type="ECO:0000256" key="2">
    <source>
        <dbReference type="ARBA" id="ARBA00008017"/>
    </source>
</evidence>
<dbReference type="PANTHER" id="PTHR30221">
    <property type="entry name" value="SMALL-CONDUCTANCE MECHANOSENSITIVE CHANNEL"/>
    <property type="match status" value="1"/>
</dbReference>
<dbReference type="SUPFAM" id="SSF50182">
    <property type="entry name" value="Sm-like ribonucleoproteins"/>
    <property type="match status" value="1"/>
</dbReference>
<dbReference type="InterPro" id="IPR010920">
    <property type="entry name" value="LSM_dom_sf"/>
</dbReference>
<feature type="transmembrane region" description="Helical" evidence="7">
    <location>
        <begin position="43"/>
        <end position="64"/>
    </location>
</feature>
<evidence type="ECO:0000256" key="3">
    <source>
        <dbReference type="ARBA" id="ARBA00022475"/>
    </source>
</evidence>
<dbReference type="SUPFAM" id="SSF82861">
    <property type="entry name" value="Mechanosensitive channel protein MscS (YggB), transmembrane region"/>
    <property type="match status" value="1"/>
</dbReference>
<dbReference type="SUPFAM" id="SSF82689">
    <property type="entry name" value="Mechanosensitive channel protein MscS (YggB), C-terminal domain"/>
    <property type="match status" value="1"/>
</dbReference>
<dbReference type="Pfam" id="PF21088">
    <property type="entry name" value="MS_channel_1st"/>
    <property type="match status" value="1"/>
</dbReference>
<evidence type="ECO:0000256" key="7">
    <source>
        <dbReference type="SAM" id="Phobius"/>
    </source>
</evidence>
<proteinExistence type="inferred from homology"/>